<comment type="caution">
    <text evidence="5">The sequence shown here is derived from an EMBL/GenBank/DDBJ whole genome shotgun (WGS) entry which is preliminary data.</text>
</comment>
<evidence type="ECO:0000256" key="2">
    <source>
        <dbReference type="ARBA" id="ARBA00022676"/>
    </source>
</evidence>
<evidence type="ECO:0008006" key="7">
    <source>
        <dbReference type="Google" id="ProtNLM"/>
    </source>
</evidence>
<keyword evidence="4" id="KW-0472">Membrane</keyword>
<evidence type="ECO:0000313" key="5">
    <source>
        <dbReference type="EMBL" id="KAJ4451369.1"/>
    </source>
</evidence>
<dbReference type="InterPro" id="IPR035595">
    <property type="entry name" value="UDP_glycos_trans_CS"/>
</dbReference>
<sequence length="646" mass="73256">MVDLCEGGNESAGSLNAICKLLRWAGHVARMGESRNAYRVLVGRLDGIRPLGRPRRRWENNIRMDLREVGYDDRDWIRLAQDRDLWRAYETEAMHWAAAALTLWGVSVAGSRVLMATMGGTKSHTIPFMELAKGLIARGHNVTFLHAFPPETETPGLEELTPLKLVFYVRNYTNWDLLGARMEGREPVPLSDIIRYGYYSCEAMMSDPETQRLLHSGRSFDLAILDGAYPECIVGLAHYFRVPFMFINTVAFYMTSVAYTGSPSPYSVTPFMARGFTDDMGFLQRVSNSLFHSLISVMHTIFVKLAIQGITRRYVDPALPPIIDIVQNVSFVLQNGHATLTYPRPYLPNVAEVACIHCKPARPLPPDLEDFVSGGDAGFVYVSMGSSVLTVKMPEVLRLLFLRAFAQLPYRVLWKWEGGEGSIPDLPPNVRLGRWLPQQDILGHRKIRAFVTHGGLLSMFETVYHGVPVVTMPVFCDHDANAAKAELDGYALRLELQDLTAERLRWAIEKVATNPKYRQSVNRRSMLLRDQEEHPLQRAIYWTEYVLRHEGAYHLQSPSRRLGIVQYYLLDVVFFCLLTGYVAIKVFLRLKGLVFRFMLRLMSNTQTATEEDDELAEMKRKVKGAVNGVSSHLKLLEGQAKTIKVH</sequence>
<dbReference type="PROSITE" id="PS00375">
    <property type="entry name" value="UDPGT"/>
    <property type="match status" value="1"/>
</dbReference>
<keyword evidence="2" id="KW-0328">Glycosyltransferase</keyword>
<evidence type="ECO:0000256" key="1">
    <source>
        <dbReference type="ARBA" id="ARBA00009995"/>
    </source>
</evidence>
<dbReference type="CDD" id="cd03784">
    <property type="entry name" value="GT1_Gtf-like"/>
    <property type="match status" value="1"/>
</dbReference>
<keyword evidence="3" id="KW-0808">Transferase</keyword>
<dbReference type="Gene3D" id="3.40.50.2000">
    <property type="entry name" value="Glycogen Phosphorylase B"/>
    <property type="match status" value="2"/>
</dbReference>
<evidence type="ECO:0000256" key="4">
    <source>
        <dbReference type="SAM" id="Phobius"/>
    </source>
</evidence>
<reference evidence="5 6" key="1">
    <citation type="journal article" date="2022" name="Allergy">
        <title>Genome assembly and annotation of Periplaneta americana reveal a comprehensive cockroach allergen profile.</title>
        <authorList>
            <person name="Wang L."/>
            <person name="Xiong Q."/>
            <person name="Saelim N."/>
            <person name="Wang L."/>
            <person name="Nong W."/>
            <person name="Wan A.T."/>
            <person name="Shi M."/>
            <person name="Liu X."/>
            <person name="Cao Q."/>
            <person name="Hui J.H.L."/>
            <person name="Sookrung N."/>
            <person name="Leung T.F."/>
            <person name="Tungtrongchitr A."/>
            <person name="Tsui S.K.W."/>
        </authorList>
    </citation>
    <scope>NUCLEOTIDE SEQUENCE [LARGE SCALE GENOMIC DNA]</scope>
    <source>
        <strain evidence="5">PWHHKU_190912</strain>
    </source>
</reference>
<name>A0ABQ8U102_PERAM</name>
<dbReference type="Proteomes" id="UP001148838">
    <property type="component" value="Unassembled WGS sequence"/>
</dbReference>
<dbReference type="EMBL" id="JAJSOF020000001">
    <property type="protein sequence ID" value="KAJ4451369.1"/>
    <property type="molecule type" value="Genomic_DNA"/>
</dbReference>
<comment type="similarity">
    <text evidence="1">Belongs to the UDP-glycosyltransferase family.</text>
</comment>
<accession>A0ABQ8U102</accession>
<dbReference type="PANTHER" id="PTHR48043">
    <property type="entry name" value="EG:EG0003.4 PROTEIN-RELATED"/>
    <property type="match status" value="1"/>
</dbReference>
<feature type="transmembrane region" description="Helical" evidence="4">
    <location>
        <begin position="567"/>
        <end position="588"/>
    </location>
</feature>
<dbReference type="SUPFAM" id="SSF53756">
    <property type="entry name" value="UDP-Glycosyltransferase/glycogen phosphorylase"/>
    <property type="match status" value="1"/>
</dbReference>
<evidence type="ECO:0000313" key="6">
    <source>
        <dbReference type="Proteomes" id="UP001148838"/>
    </source>
</evidence>
<organism evidence="5 6">
    <name type="scientific">Periplaneta americana</name>
    <name type="common">American cockroach</name>
    <name type="synonym">Blatta americana</name>
    <dbReference type="NCBI Taxonomy" id="6978"/>
    <lineage>
        <taxon>Eukaryota</taxon>
        <taxon>Metazoa</taxon>
        <taxon>Ecdysozoa</taxon>
        <taxon>Arthropoda</taxon>
        <taxon>Hexapoda</taxon>
        <taxon>Insecta</taxon>
        <taxon>Pterygota</taxon>
        <taxon>Neoptera</taxon>
        <taxon>Polyneoptera</taxon>
        <taxon>Dictyoptera</taxon>
        <taxon>Blattodea</taxon>
        <taxon>Blattoidea</taxon>
        <taxon>Blattidae</taxon>
        <taxon>Blattinae</taxon>
        <taxon>Periplaneta</taxon>
    </lineage>
</organism>
<evidence type="ECO:0000256" key="3">
    <source>
        <dbReference type="ARBA" id="ARBA00022679"/>
    </source>
</evidence>
<proteinExistence type="inferred from homology"/>
<keyword evidence="6" id="KW-1185">Reference proteome</keyword>
<dbReference type="InterPro" id="IPR050271">
    <property type="entry name" value="UDP-glycosyltransferase"/>
</dbReference>
<dbReference type="InterPro" id="IPR002213">
    <property type="entry name" value="UDP_glucos_trans"/>
</dbReference>
<protein>
    <recommendedName>
        <fullName evidence="7">UDP-glycosyltransferases domain-containing protein</fullName>
    </recommendedName>
</protein>
<keyword evidence="4" id="KW-1133">Transmembrane helix</keyword>
<dbReference type="Pfam" id="PF00201">
    <property type="entry name" value="UDPGT"/>
    <property type="match status" value="1"/>
</dbReference>
<keyword evidence="4" id="KW-0812">Transmembrane</keyword>
<dbReference type="PANTHER" id="PTHR48043:SF27">
    <property type="entry name" value="UDP-GLUCURONOSYLTRANSFERASE"/>
    <property type="match status" value="1"/>
</dbReference>
<gene>
    <name evidence="5" type="ORF">ANN_02831</name>
</gene>